<organism evidence="4 5">
    <name type="scientific">Kineosporia succinea</name>
    <dbReference type="NCBI Taxonomy" id="84632"/>
    <lineage>
        <taxon>Bacteria</taxon>
        <taxon>Bacillati</taxon>
        <taxon>Actinomycetota</taxon>
        <taxon>Actinomycetes</taxon>
        <taxon>Kineosporiales</taxon>
        <taxon>Kineosporiaceae</taxon>
        <taxon>Kineosporia</taxon>
    </lineage>
</organism>
<dbReference type="InterPro" id="IPR050832">
    <property type="entry name" value="Bact_Acetyltransf"/>
</dbReference>
<dbReference type="PANTHER" id="PTHR43877:SF2">
    <property type="entry name" value="AMINOALKYLPHOSPHONATE N-ACETYLTRANSFERASE-RELATED"/>
    <property type="match status" value="1"/>
</dbReference>
<dbReference type="PROSITE" id="PS51186">
    <property type="entry name" value="GNAT"/>
    <property type="match status" value="1"/>
</dbReference>
<dbReference type="SUPFAM" id="SSF55729">
    <property type="entry name" value="Acyl-CoA N-acyltransferases (Nat)"/>
    <property type="match status" value="1"/>
</dbReference>
<dbReference type="Pfam" id="PF13508">
    <property type="entry name" value="Acetyltransf_7"/>
    <property type="match status" value="1"/>
</dbReference>
<evidence type="ECO:0000259" key="3">
    <source>
        <dbReference type="PROSITE" id="PS51186"/>
    </source>
</evidence>
<dbReference type="InterPro" id="IPR000182">
    <property type="entry name" value="GNAT_dom"/>
</dbReference>
<sequence>METIAPTLRPARLPEDLEQLTRLNIEYLTWATGRLWDEFEVVLPVPDAAESASTVAKFAAPGGVLLVLEQGDELVGTGALRTLEPGVVEVKRMYVRASLQGRRLGSALLDRLLLEAQDQLGAHTVRLDSCNFMVEAQRLYRRRGFVERDAYQGSEIPGPLQQHWRFFEWSRV</sequence>
<feature type="domain" description="N-acetyltransferase" evidence="3">
    <location>
        <begin position="6"/>
        <end position="172"/>
    </location>
</feature>
<reference evidence="4 5" key="1">
    <citation type="submission" date="2023-07" db="EMBL/GenBank/DDBJ databases">
        <title>Sequencing the genomes of 1000 actinobacteria strains.</title>
        <authorList>
            <person name="Klenk H.-P."/>
        </authorList>
    </citation>
    <scope>NUCLEOTIDE SEQUENCE [LARGE SCALE GENOMIC DNA]</scope>
    <source>
        <strain evidence="4 5">DSM 44388</strain>
    </source>
</reference>
<dbReference type="EMBL" id="JAUSQZ010000001">
    <property type="protein sequence ID" value="MDP9829322.1"/>
    <property type="molecule type" value="Genomic_DNA"/>
</dbReference>
<keyword evidence="5" id="KW-1185">Reference proteome</keyword>
<dbReference type="CDD" id="cd04301">
    <property type="entry name" value="NAT_SF"/>
    <property type="match status" value="1"/>
</dbReference>
<evidence type="ECO:0000313" key="5">
    <source>
        <dbReference type="Proteomes" id="UP001235712"/>
    </source>
</evidence>
<evidence type="ECO:0000256" key="1">
    <source>
        <dbReference type="ARBA" id="ARBA00022679"/>
    </source>
</evidence>
<keyword evidence="1" id="KW-0808">Transferase</keyword>
<name>A0ABT9PA12_9ACTN</name>
<dbReference type="RefSeq" id="WP_307247404.1">
    <property type="nucleotide sequence ID" value="NZ_JAUSQZ010000001.1"/>
</dbReference>
<dbReference type="PANTHER" id="PTHR43877">
    <property type="entry name" value="AMINOALKYLPHOSPHONATE N-ACETYLTRANSFERASE-RELATED-RELATED"/>
    <property type="match status" value="1"/>
</dbReference>
<gene>
    <name evidence="4" type="ORF">J2S57_005071</name>
</gene>
<dbReference type="Gene3D" id="3.40.630.30">
    <property type="match status" value="1"/>
</dbReference>
<accession>A0ABT9PA12</accession>
<proteinExistence type="predicted"/>
<evidence type="ECO:0000313" key="4">
    <source>
        <dbReference type="EMBL" id="MDP9829322.1"/>
    </source>
</evidence>
<dbReference type="Proteomes" id="UP001235712">
    <property type="component" value="Unassembled WGS sequence"/>
</dbReference>
<keyword evidence="2" id="KW-0012">Acyltransferase</keyword>
<comment type="caution">
    <text evidence="4">The sequence shown here is derived from an EMBL/GenBank/DDBJ whole genome shotgun (WGS) entry which is preliminary data.</text>
</comment>
<evidence type="ECO:0000256" key="2">
    <source>
        <dbReference type="ARBA" id="ARBA00023315"/>
    </source>
</evidence>
<dbReference type="InterPro" id="IPR016181">
    <property type="entry name" value="Acyl_CoA_acyltransferase"/>
</dbReference>
<protein>
    <submittedName>
        <fullName evidence="4">Ribosomal protein S18 acetylase RimI-like enzyme</fullName>
    </submittedName>
</protein>